<evidence type="ECO:0000256" key="1">
    <source>
        <dbReference type="ARBA" id="ARBA00004141"/>
    </source>
</evidence>
<comment type="caution">
    <text evidence="13">The sequence shown here is derived from an EMBL/GenBank/DDBJ whole genome shotgun (WGS) entry which is preliminary data.</text>
</comment>
<dbReference type="GO" id="GO:0005385">
    <property type="term" value="F:zinc ion transmembrane transporter activity"/>
    <property type="evidence" value="ECO:0007669"/>
    <property type="project" value="TreeGrafter"/>
</dbReference>
<feature type="transmembrane region" description="Helical" evidence="10">
    <location>
        <begin position="137"/>
        <end position="161"/>
    </location>
</feature>
<evidence type="ECO:0000256" key="6">
    <source>
        <dbReference type="ARBA" id="ARBA00022989"/>
    </source>
</evidence>
<keyword evidence="4 10" id="KW-0812">Transmembrane</keyword>
<dbReference type="InterPro" id="IPR027470">
    <property type="entry name" value="Cation_efflux_CTD"/>
</dbReference>
<keyword evidence="8 10" id="KW-0472">Membrane</keyword>
<evidence type="ECO:0000256" key="10">
    <source>
        <dbReference type="SAM" id="Phobius"/>
    </source>
</evidence>
<dbReference type="InterPro" id="IPR002524">
    <property type="entry name" value="Cation_efflux"/>
</dbReference>
<accession>A0A9X1IHN5</accession>
<protein>
    <submittedName>
        <fullName evidence="13">Cation diffusion facilitator family transporter</fullName>
    </submittedName>
</protein>
<feature type="region of interest" description="Disordered" evidence="9">
    <location>
        <begin position="1"/>
        <end position="33"/>
    </location>
</feature>
<feature type="transmembrane region" description="Helical" evidence="10">
    <location>
        <begin position="43"/>
        <end position="67"/>
    </location>
</feature>
<evidence type="ECO:0000256" key="8">
    <source>
        <dbReference type="ARBA" id="ARBA00023136"/>
    </source>
</evidence>
<comment type="similarity">
    <text evidence="2">Belongs to the cation diffusion facilitator (CDF) transporter (TC 2.A.4) family. SLC30A subfamily.</text>
</comment>
<keyword evidence="5" id="KW-0864">Zinc transport</keyword>
<feature type="domain" description="Cation efflux protein cytoplasmic" evidence="12">
    <location>
        <begin position="235"/>
        <end position="307"/>
    </location>
</feature>
<dbReference type="Pfam" id="PF01545">
    <property type="entry name" value="Cation_efflux"/>
    <property type="match status" value="1"/>
</dbReference>
<organism evidence="13 14">
    <name type="scientific">Roseicella aerolata</name>
    <dbReference type="NCBI Taxonomy" id="2883479"/>
    <lineage>
        <taxon>Bacteria</taxon>
        <taxon>Pseudomonadati</taxon>
        <taxon>Pseudomonadota</taxon>
        <taxon>Alphaproteobacteria</taxon>
        <taxon>Acetobacterales</taxon>
        <taxon>Roseomonadaceae</taxon>
        <taxon>Roseicella</taxon>
    </lineage>
</organism>
<dbReference type="PANTHER" id="PTHR11562:SF17">
    <property type="entry name" value="RE54080P-RELATED"/>
    <property type="match status" value="1"/>
</dbReference>
<sequence>MSHDHHHDHGHDHYGHGAAHGHDHGHPHHHGPVPGERGFVPAIALNLGFVGLEAAAGIIGGSLALLADAGHNLSDVLGLLLAWGAVRLARRLPSGRRTYGFHRGTILAALGNAMLLLVAVGAIMLESVRRLVEPEPVAAGLMLWVAAAGIVVNAGTALLFARGREADLNRRGAYLHMVADAGVSAGVVAGALLIQATGWLWVDPVLGLLIAGVILAGTWGLLRDSVDLAMDAVPRGIDPEAVREFLAVQPGVAEVHDLHIWALSTTETALTAHLVRPGAGTDDAFLATLGRELRARFGIGHATLQVETGDPAHPCLLAPADRL</sequence>
<evidence type="ECO:0000256" key="4">
    <source>
        <dbReference type="ARBA" id="ARBA00022692"/>
    </source>
</evidence>
<evidence type="ECO:0000259" key="11">
    <source>
        <dbReference type="Pfam" id="PF01545"/>
    </source>
</evidence>
<feature type="transmembrane region" description="Helical" evidence="10">
    <location>
        <begin position="200"/>
        <end position="222"/>
    </location>
</feature>
<dbReference type="InterPro" id="IPR058533">
    <property type="entry name" value="Cation_efflux_TM"/>
</dbReference>
<evidence type="ECO:0000313" key="13">
    <source>
        <dbReference type="EMBL" id="MCB4823250.1"/>
    </source>
</evidence>
<evidence type="ECO:0000256" key="9">
    <source>
        <dbReference type="SAM" id="MobiDB-lite"/>
    </source>
</evidence>
<dbReference type="Proteomes" id="UP001139311">
    <property type="component" value="Unassembled WGS sequence"/>
</dbReference>
<evidence type="ECO:0000256" key="3">
    <source>
        <dbReference type="ARBA" id="ARBA00022448"/>
    </source>
</evidence>
<evidence type="ECO:0000256" key="5">
    <source>
        <dbReference type="ARBA" id="ARBA00022906"/>
    </source>
</evidence>
<feature type="transmembrane region" description="Helical" evidence="10">
    <location>
        <begin position="101"/>
        <end position="125"/>
    </location>
</feature>
<keyword evidence="7" id="KW-0406">Ion transport</keyword>
<dbReference type="RefSeq" id="WP_226609727.1">
    <property type="nucleotide sequence ID" value="NZ_JAJAQI010000024.1"/>
</dbReference>
<evidence type="ECO:0000259" key="12">
    <source>
        <dbReference type="Pfam" id="PF16916"/>
    </source>
</evidence>
<proteinExistence type="inferred from homology"/>
<comment type="subcellular location">
    <subcellularLocation>
        <location evidence="1">Membrane</location>
        <topology evidence="1">Multi-pass membrane protein</topology>
    </subcellularLocation>
</comment>
<evidence type="ECO:0000313" key="14">
    <source>
        <dbReference type="Proteomes" id="UP001139311"/>
    </source>
</evidence>
<name>A0A9X1IHN5_9PROT</name>
<dbReference type="InterPro" id="IPR050681">
    <property type="entry name" value="CDF/SLC30A"/>
</dbReference>
<dbReference type="InterPro" id="IPR027469">
    <property type="entry name" value="Cation_efflux_TMD_sf"/>
</dbReference>
<dbReference type="SUPFAM" id="SSF160240">
    <property type="entry name" value="Cation efflux protein cytoplasmic domain-like"/>
    <property type="match status" value="1"/>
</dbReference>
<feature type="domain" description="Cation efflux protein transmembrane" evidence="11">
    <location>
        <begin position="42"/>
        <end position="227"/>
    </location>
</feature>
<feature type="compositionally biased region" description="Basic and acidic residues" evidence="9">
    <location>
        <begin position="1"/>
        <end position="24"/>
    </location>
</feature>
<dbReference type="AlphaFoldDB" id="A0A9X1IHN5"/>
<evidence type="ECO:0000256" key="2">
    <source>
        <dbReference type="ARBA" id="ARBA00008873"/>
    </source>
</evidence>
<keyword evidence="14" id="KW-1185">Reference proteome</keyword>
<keyword evidence="6 10" id="KW-1133">Transmembrane helix</keyword>
<feature type="transmembrane region" description="Helical" evidence="10">
    <location>
        <begin position="173"/>
        <end position="194"/>
    </location>
</feature>
<dbReference type="SUPFAM" id="SSF161111">
    <property type="entry name" value="Cation efflux protein transmembrane domain-like"/>
    <property type="match status" value="1"/>
</dbReference>
<dbReference type="Gene3D" id="1.20.1510.10">
    <property type="entry name" value="Cation efflux protein transmembrane domain"/>
    <property type="match status" value="1"/>
</dbReference>
<keyword evidence="3" id="KW-0813">Transport</keyword>
<evidence type="ECO:0000256" key="7">
    <source>
        <dbReference type="ARBA" id="ARBA00023065"/>
    </source>
</evidence>
<dbReference type="EMBL" id="JAJAQI010000024">
    <property type="protein sequence ID" value="MCB4823250.1"/>
    <property type="molecule type" value="Genomic_DNA"/>
</dbReference>
<dbReference type="PANTHER" id="PTHR11562">
    <property type="entry name" value="CATION EFFLUX PROTEIN/ ZINC TRANSPORTER"/>
    <property type="match status" value="1"/>
</dbReference>
<gene>
    <name evidence="13" type="ORF">LHA35_16065</name>
</gene>
<dbReference type="InterPro" id="IPR036837">
    <property type="entry name" value="Cation_efflux_CTD_sf"/>
</dbReference>
<reference evidence="13" key="1">
    <citation type="submission" date="2021-10" db="EMBL/GenBank/DDBJ databases">
        <title>Roseicella aerolatum sp. nov., isolated from aerosols of e-waste dismantling site.</title>
        <authorList>
            <person name="Qin T."/>
        </authorList>
    </citation>
    <scope>NUCLEOTIDE SEQUENCE</scope>
    <source>
        <strain evidence="13">GB24</strain>
    </source>
</reference>
<dbReference type="GO" id="GO:0005886">
    <property type="term" value="C:plasma membrane"/>
    <property type="evidence" value="ECO:0007669"/>
    <property type="project" value="TreeGrafter"/>
</dbReference>
<dbReference type="NCBIfam" id="TIGR01297">
    <property type="entry name" value="CDF"/>
    <property type="match status" value="1"/>
</dbReference>
<dbReference type="Pfam" id="PF16916">
    <property type="entry name" value="ZT_dimer"/>
    <property type="match status" value="1"/>
</dbReference>
<keyword evidence="5" id="KW-0862">Zinc</keyword>